<gene>
    <name evidence="1" type="ORF">H9977_11160</name>
</gene>
<proteinExistence type="predicted"/>
<dbReference type="EMBL" id="DXEL01000076">
    <property type="protein sequence ID" value="HIX75572.1"/>
    <property type="molecule type" value="Genomic_DNA"/>
</dbReference>
<dbReference type="Proteomes" id="UP000886740">
    <property type="component" value="Unassembled WGS sequence"/>
</dbReference>
<accession>A0A9D1X9V1</accession>
<dbReference type="AlphaFoldDB" id="A0A9D1X9V1"/>
<sequence>MERYLDPKADLTFKKIFGEHPDLVISLLNALLPLPKGKEIEWVEYLPPEMVPENPLRKNSIVDVRCHDKLGRQFIVEMQMVWSKEFQYRVLFNASKAYVRQLDKGKDYELLQPVYSLNLLNEVFEPKLDNYYHYYRLVHEQYSNRVIDGLHLVFVELPKFTPHTFSEKKMQVLWLRFMTEIDEKTEAVSPDLLANPLVEKAISIVRESAFTRAQLEAYDRFWDAIRVEKAFINEGIRRGMEKGIKQGMEQGIKQGMEQGIKQGVEQGRAEGERQKALAIARNLRLSGMRLSDIARMTGLSEAEIPE</sequence>
<dbReference type="GO" id="GO:0009288">
    <property type="term" value="C:bacterial-type flagellum"/>
    <property type="evidence" value="ECO:0007669"/>
    <property type="project" value="InterPro"/>
</dbReference>
<dbReference type="PANTHER" id="PTHR41317:SF1">
    <property type="entry name" value="PD-(D_E)XK NUCLEASE FAMILY TRANSPOSASE"/>
    <property type="match status" value="1"/>
</dbReference>
<reference evidence="1" key="1">
    <citation type="journal article" date="2021" name="PeerJ">
        <title>Extensive microbial diversity within the chicken gut microbiome revealed by metagenomics and culture.</title>
        <authorList>
            <person name="Gilroy R."/>
            <person name="Ravi A."/>
            <person name="Getino M."/>
            <person name="Pursley I."/>
            <person name="Horton D.L."/>
            <person name="Alikhan N.F."/>
            <person name="Baker D."/>
            <person name="Gharbi K."/>
            <person name="Hall N."/>
            <person name="Watson M."/>
            <person name="Adriaenssens E.M."/>
            <person name="Foster-Nyarko E."/>
            <person name="Jarju S."/>
            <person name="Secka A."/>
            <person name="Antonio M."/>
            <person name="Oren A."/>
            <person name="Chaudhuri R.R."/>
            <person name="La Ragione R."/>
            <person name="Hildebrand F."/>
            <person name="Pallen M.J."/>
        </authorList>
    </citation>
    <scope>NUCLEOTIDE SEQUENCE</scope>
    <source>
        <strain evidence="1">ChiGjej6B6-14162</strain>
    </source>
</reference>
<comment type="caution">
    <text evidence="1">The sequence shown here is derived from an EMBL/GenBank/DDBJ whole genome shotgun (WGS) entry which is preliminary data.</text>
</comment>
<dbReference type="Pfam" id="PF12784">
    <property type="entry name" value="PDDEXK_2"/>
    <property type="match status" value="1"/>
</dbReference>
<evidence type="ECO:0000313" key="2">
    <source>
        <dbReference type="Proteomes" id="UP000886740"/>
    </source>
</evidence>
<name>A0A9D1X9V1_9BACT</name>
<organism evidence="1 2">
    <name type="scientific">Candidatus Parabacteroides intestinipullorum</name>
    <dbReference type="NCBI Taxonomy" id="2838723"/>
    <lineage>
        <taxon>Bacteria</taxon>
        <taxon>Pseudomonadati</taxon>
        <taxon>Bacteroidota</taxon>
        <taxon>Bacteroidia</taxon>
        <taxon>Bacteroidales</taxon>
        <taxon>Tannerellaceae</taxon>
        <taxon>Parabacteroides</taxon>
    </lineage>
</organism>
<dbReference type="InterPro" id="IPR010106">
    <property type="entry name" value="RpnA"/>
</dbReference>
<reference evidence="1" key="2">
    <citation type="submission" date="2021-04" db="EMBL/GenBank/DDBJ databases">
        <authorList>
            <person name="Gilroy R."/>
        </authorList>
    </citation>
    <scope>NUCLEOTIDE SEQUENCE</scope>
    <source>
        <strain evidence="1">ChiGjej6B6-14162</strain>
    </source>
</reference>
<dbReference type="GO" id="GO:0003774">
    <property type="term" value="F:cytoskeletal motor activity"/>
    <property type="evidence" value="ECO:0007669"/>
    <property type="project" value="InterPro"/>
</dbReference>
<protein>
    <submittedName>
        <fullName evidence="1">Rpn family recombination-promoting nuclease/putative transposase</fullName>
    </submittedName>
</protein>
<dbReference type="GO" id="GO:0071973">
    <property type="term" value="P:bacterial-type flagellum-dependent cell motility"/>
    <property type="evidence" value="ECO:0007669"/>
    <property type="project" value="InterPro"/>
</dbReference>
<dbReference type="PANTHER" id="PTHR41317">
    <property type="entry name" value="PD-(D_E)XK NUCLEASE FAMILY TRANSPOSASE"/>
    <property type="match status" value="1"/>
</dbReference>
<evidence type="ECO:0000313" key="1">
    <source>
        <dbReference type="EMBL" id="HIX75572.1"/>
    </source>
</evidence>
<dbReference type="PRINTS" id="PR01003">
    <property type="entry name" value="FLGFLIH"/>
</dbReference>
<dbReference type="InterPro" id="IPR000563">
    <property type="entry name" value="Flag_FliH"/>
</dbReference>
<dbReference type="NCBIfam" id="TIGR01784">
    <property type="entry name" value="T_den_put_tspse"/>
    <property type="match status" value="1"/>
</dbReference>